<evidence type="ECO:0000313" key="7">
    <source>
        <dbReference type="EMBL" id="GAI09401.1"/>
    </source>
</evidence>
<dbReference type="PANTHER" id="PTHR10010">
    <property type="entry name" value="SOLUTE CARRIER FAMILY 34 SODIUM PHOSPHATE , MEMBER 2-RELATED"/>
    <property type="match status" value="1"/>
</dbReference>
<sequence length="263" mass="28631">GFIINFMSKKRSYKYFGQILLGFGILFLGLHTMSNAVSPLRSYAPFINLLTSISHNFLLGIAVATIFTAIIQSSSATIAIVIALSIQGLIDLDTAIPLILGSNIGTCVTVLIASMGSSVTGKRVALSQLVFKTLGVLLFSLFIAKFTYLASLTSINIPRQIANAHTMFNVIDTMILLPFLNIFVKLIVKILPGEEIVLKKGPIYLDKNITNTPSIALGQATKELVRMGEMVESMLNDVIMSFVQNDINILKNVYLKEGVVNTL</sequence>
<dbReference type="NCBIfam" id="NF037997">
    <property type="entry name" value="Na_Pi_symport"/>
    <property type="match status" value="1"/>
</dbReference>
<organism evidence="7">
    <name type="scientific">marine sediment metagenome</name>
    <dbReference type="NCBI Taxonomy" id="412755"/>
    <lineage>
        <taxon>unclassified sequences</taxon>
        <taxon>metagenomes</taxon>
        <taxon>ecological metagenomes</taxon>
    </lineage>
</organism>
<dbReference type="AlphaFoldDB" id="X1LUA7"/>
<keyword evidence="5 6" id="KW-0472">Membrane</keyword>
<evidence type="ECO:0000256" key="3">
    <source>
        <dbReference type="ARBA" id="ARBA00022692"/>
    </source>
</evidence>
<feature type="transmembrane region" description="Helical" evidence="6">
    <location>
        <begin position="129"/>
        <end position="150"/>
    </location>
</feature>
<comment type="caution">
    <text evidence="7">The sequence shown here is derived from an EMBL/GenBank/DDBJ whole genome shotgun (WGS) entry which is preliminary data.</text>
</comment>
<comment type="subcellular location">
    <subcellularLocation>
        <location evidence="1">Cell membrane</location>
        <topology evidence="1">Multi-pass membrane protein</topology>
    </subcellularLocation>
</comment>
<protein>
    <recommendedName>
        <fullName evidence="8">PhoU domain-containing protein</fullName>
    </recommendedName>
</protein>
<name>X1LUA7_9ZZZZ</name>
<accession>X1LUA7</accession>
<feature type="non-terminal residue" evidence="7">
    <location>
        <position position="263"/>
    </location>
</feature>
<evidence type="ECO:0000256" key="5">
    <source>
        <dbReference type="ARBA" id="ARBA00023136"/>
    </source>
</evidence>
<evidence type="ECO:0000256" key="1">
    <source>
        <dbReference type="ARBA" id="ARBA00004651"/>
    </source>
</evidence>
<dbReference type="PANTHER" id="PTHR10010:SF46">
    <property type="entry name" value="SODIUM-DEPENDENT PHOSPHATE TRANSPORT PROTEIN 2B"/>
    <property type="match status" value="1"/>
</dbReference>
<feature type="transmembrane region" description="Helical" evidence="6">
    <location>
        <begin position="170"/>
        <end position="191"/>
    </location>
</feature>
<evidence type="ECO:0000256" key="2">
    <source>
        <dbReference type="ARBA" id="ARBA00022475"/>
    </source>
</evidence>
<dbReference type="SUPFAM" id="SSF109755">
    <property type="entry name" value="PhoU-like"/>
    <property type="match status" value="1"/>
</dbReference>
<evidence type="ECO:0000256" key="6">
    <source>
        <dbReference type="SAM" id="Phobius"/>
    </source>
</evidence>
<proteinExistence type="predicted"/>
<dbReference type="GO" id="GO:0005886">
    <property type="term" value="C:plasma membrane"/>
    <property type="evidence" value="ECO:0007669"/>
    <property type="project" value="UniProtKB-SubCell"/>
</dbReference>
<dbReference type="InterPro" id="IPR003841">
    <property type="entry name" value="Na/Pi_transpt"/>
</dbReference>
<feature type="transmembrane region" description="Helical" evidence="6">
    <location>
        <begin position="96"/>
        <end position="117"/>
    </location>
</feature>
<feature type="transmembrane region" description="Helical" evidence="6">
    <location>
        <begin position="57"/>
        <end position="90"/>
    </location>
</feature>
<dbReference type="GO" id="GO:0005436">
    <property type="term" value="F:sodium:phosphate symporter activity"/>
    <property type="evidence" value="ECO:0007669"/>
    <property type="project" value="InterPro"/>
</dbReference>
<dbReference type="EMBL" id="BARV01004959">
    <property type="protein sequence ID" value="GAI09401.1"/>
    <property type="molecule type" value="Genomic_DNA"/>
</dbReference>
<keyword evidence="2" id="KW-1003">Cell membrane</keyword>
<gene>
    <name evidence="7" type="ORF">S06H3_10620</name>
</gene>
<keyword evidence="4 6" id="KW-1133">Transmembrane helix</keyword>
<feature type="transmembrane region" description="Helical" evidence="6">
    <location>
        <begin position="15"/>
        <end position="37"/>
    </location>
</feature>
<dbReference type="GO" id="GO:0044341">
    <property type="term" value="P:sodium-dependent phosphate transport"/>
    <property type="evidence" value="ECO:0007669"/>
    <property type="project" value="InterPro"/>
</dbReference>
<dbReference type="InterPro" id="IPR038078">
    <property type="entry name" value="PhoU-like_sf"/>
</dbReference>
<evidence type="ECO:0000256" key="4">
    <source>
        <dbReference type="ARBA" id="ARBA00022989"/>
    </source>
</evidence>
<evidence type="ECO:0008006" key="8">
    <source>
        <dbReference type="Google" id="ProtNLM"/>
    </source>
</evidence>
<feature type="non-terminal residue" evidence="7">
    <location>
        <position position="1"/>
    </location>
</feature>
<dbReference type="Pfam" id="PF02690">
    <property type="entry name" value="Na_Pi_cotrans"/>
    <property type="match status" value="1"/>
</dbReference>
<keyword evidence="3 6" id="KW-0812">Transmembrane</keyword>
<reference evidence="7" key="1">
    <citation type="journal article" date="2014" name="Front. Microbiol.">
        <title>High frequency of phylogenetically diverse reductive dehalogenase-homologous genes in deep subseafloor sedimentary metagenomes.</title>
        <authorList>
            <person name="Kawai M."/>
            <person name="Futagami T."/>
            <person name="Toyoda A."/>
            <person name="Takaki Y."/>
            <person name="Nishi S."/>
            <person name="Hori S."/>
            <person name="Arai W."/>
            <person name="Tsubouchi T."/>
            <person name="Morono Y."/>
            <person name="Uchiyama I."/>
            <person name="Ito T."/>
            <person name="Fujiyama A."/>
            <person name="Inagaki F."/>
            <person name="Takami H."/>
        </authorList>
    </citation>
    <scope>NUCLEOTIDE SEQUENCE</scope>
    <source>
        <strain evidence="7">Expedition CK06-06</strain>
    </source>
</reference>
<dbReference type="Gene3D" id="1.20.58.220">
    <property type="entry name" value="Phosphate transport system protein phou homolog 2, domain 2"/>
    <property type="match status" value="1"/>
</dbReference>